<dbReference type="GO" id="GO:0004198">
    <property type="term" value="F:calcium-dependent cysteine-type endopeptidase activity"/>
    <property type="evidence" value="ECO:0007669"/>
    <property type="project" value="InterPro"/>
</dbReference>
<sequence>MPTPSYPGGSLGDFVTALDRRFEQHEDFLRQLLLDSKYESPSSHYMDSEKTTLRMLSGTEQKVLDEQDSKTDLGYIMMQPELDSWKRYSQMSLDANPNAPEKEASASGFLDMYNNFLLTDREPLPRLKAFVLGPLDWYMGLVVVVNVVLMIWQTELMGERAKVGLGLQETYTGGPDDVIDDLEYAFFSIYLLDVLIRVITLRLEWMYHPIDGVMYMNLMDAILVLISAIELFLLPALSLVGDETDQSARGIRILKLMRIFRALRIVKTVNLFHPLRVLLSTCIASIGALFWSMTLMLVLKLGFSLLICQAIHPFLLDPSLDIAARLEIYGLYGNFWYTMYTMFEITHSGGWPLLVRPVLEKLGWGFSIPFLIYVTLVIFAVIRIVTALFLKETLTCADDDAAVALKEKSRRTRVYKEKLREVFLAADKDGDGNLTPEEFFATLGLPKVRSYLSLLEVNIKDCDPLFEILDDGGDGVITIEEFCKGILHLKGQASALDIIMLQRENRRCRYKIQRSGAEGVVTHIRNVNLQVGRSDYLGTAHKTSGAQKKLMRQGAPGADERRANTVRRRTVNEEMVLHPGVMLLGCLELLSLPSRWLDGLVRLLRIRNPHGVGEWNGEWSDKSAEWTEGLSSELGCTGVDDGTFWMDYTHFLMGFQVVDVCLAHRGWHAASFPNTFCAKSSGSRICKYFYELHCDAATTLYAMALQPTKRGSWCREDRKKSYKPGDISLLVLRIRTVGASTDCAVNAAAFVKLPVFPCTVCNGAMLRLWLIALPRILAVSTTSCPSCSTRAQDHVLLQHGRAALNRASALSKGVQEPAVPDSEFPDTIFFDAVLRDFKADHPDFQSMDGHSEGLVEDTLGPDKKPVYKGGLQLSNKSNFDQWFRDVPGVNQRIEFKLDLNKSDTGTYVHDDPNFFPVDGQGWKDSAIALDGLEHNFYFTLELHTTFVYTSGDQFTFRGDDDVWVFMNDRLVIDLGGVHNPMEKTFDLDSLNLTEGSAVSLSFFFAERRCCGSEFRVETSIVPVKGSCTIWGDPHISVFDSGLFGADESDPVSILTSGDYWLVKNQDICIQGRYGTTKFTVAGQSALLELAVSGPFVRNETLIIQPMNGQVTWDGATILKHIPSEFVKPFSRIKFIDGDEHIDEVLKGYPVKLIRAFFVRNVEILVNRWPEHIDAIIRMPQQLYGQ</sequence>
<dbReference type="InterPro" id="IPR001300">
    <property type="entry name" value="Peptidase_C2_calpain_cat"/>
</dbReference>
<feature type="domain" description="Calpain catalytic" evidence="8">
    <location>
        <begin position="602"/>
        <end position="664"/>
    </location>
</feature>
<dbReference type="NCBIfam" id="TIGR02148">
    <property type="entry name" value="Fibro_Slime"/>
    <property type="match status" value="1"/>
</dbReference>
<gene>
    <name evidence="11" type="primary">psiQ</name>
    <name evidence="11" type="ORF">SNEC2469_LOCUS6481</name>
</gene>
<dbReference type="EMBL" id="CAJNJA010011333">
    <property type="protein sequence ID" value="CAE7270762.1"/>
    <property type="molecule type" value="Genomic_DNA"/>
</dbReference>
<evidence type="ECO:0000259" key="8">
    <source>
        <dbReference type="PROSITE" id="PS50203"/>
    </source>
</evidence>
<dbReference type="PANTHER" id="PTHR31137">
    <property type="entry name" value="PROTEIN PSIB-RELATED-RELATED"/>
    <property type="match status" value="1"/>
</dbReference>
<feature type="transmembrane region" description="Helical" evidence="7">
    <location>
        <begin position="184"/>
        <end position="203"/>
    </location>
</feature>
<dbReference type="InterPro" id="IPR011874">
    <property type="entry name" value="Fibro_Slime"/>
</dbReference>
<keyword evidence="12" id="KW-1185">Reference proteome</keyword>
<feature type="transmembrane region" description="Helical" evidence="7">
    <location>
        <begin position="129"/>
        <end position="152"/>
    </location>
</feature>
<dbReference type="InterPro" id="IPR011992">
    <property type="entry name" value="EF-hand-dom_pair"/>
</dbReference>
<evidence type="ECO:0000256" key="4">
    <source>
        <dbReference type="ARBA" id="ARBA00022989"/>
    </source>
</evidence>
<feature type="transmembrane region" description="Helical" evidence="7">
    <location>
        <begin position="335"/>
        <end position="354"/>
    </location>
</feature>
<dbReference type="InterPro" id="IPR051154">
    <property type="entry name" value="Prespore-cell_inducing_factor"/>
</dbReference>
<evidence type="ECO:0000259" key="9">
    <source>
        <dbReference type="PROSITE" id="PS50222"/>
    </source>
</evidence>
<dbReference type="Gene3D" id="1.10.287.70">
    <property type="match status" value="1"/>
</dbReference>
<evidence type="ECO:0000313" key="12">
    <source>
        <dbReference type="Proteomes" id="UP000601435"/>
    </source>
</evidence>
<feature type="transmembrane region" description="Helical" evidence="7">
    <location>
        <begin position="271"/>
        <end position="290"/>
    </location>
</feature>
<feature type="transmembrane region" description="Helical" evidence="7">
    <location>
        <begin position="366"/>
        <end position="390"/>
    </location>
</feature>
<protein>
    <submittedName>
        <fullName evidence="11">PsiQ protein</fullName>
    </submittedName>
</protein>
<dbReference type="SUPFAM" id="SSF54001">
    <property type="entry name" value="Cysteine proteinases"/>
    <property type="match status" value="1"/>
</dbReference>
<accession>A0A812MIY0</accession>
<dbReference type="InterPro" id="IPR027359">
    <property type="entry name" value="Volt_channel_dom_sf"/>
</dbReference>
<proteinExistence type="predicted"/>
<dbReference type="PROSITE" id="PS51820">
    <property type="entry name" value="PA14"/>
    <property type="match status" value="1"/>
</dbReference>
<dbReference type="GO" id="GO:0006508">
    <property type="term" value="P:proteolysis"/>
    <property type="evidence" value="ECO:0007669"/>
    <property type="project" value="InterPro"/>
</dbReference>
<dbReference type="PROSITE" id="PS50222">
    <property type="entry name" value="EF_HAND_2"/>
    <property type="match status" value="2"/>
</dbReference>
<dbReference type="Pfam" id="PF00648">
    <property type="entry name" value="Peptidase_C2"/>
    <property type="match status" value="1"/>
</dbReference>
<evidence type="ECO:0000256" key="3">
    <source>
        <dbReference type="ARBA" id="ARBA00022837"/>
    </source>
</evidence>
<dbReference type="GO" id="GO:0005216">
    <property type="term" value="F:monoatomic ion channel activity"/>
    <property type="evidence" value="ECO:0007669"/>
    <property type="project" value="InterPro"/>
</dbReference>
<comment type="subcellular location">
    <subcellularLocation>
        <location evidence="1">Membrane</location>
        <topology evidence="1">Multi-pass membrane protein</topology>
    </subcellularLocation>
</comment>
<dbReference type="GO" id="GO:0005509">
    <property type="term" value="F:calcium ion binding"/>
    <property type="evidence" value="ECO:0007669"/>
    <property type="project" value="InterPro"/>
</dbReference>
<comment type="caution">
    <text evidence="6">Lacks conserved residue(s) required for the propagation of feature annotation.</text>
</comment>
<dbReference type="Gene3D" id="1.20.120.350">
    <property type="entry name" value="Voltage-gated potassium channels. Chain C"/>
    <property type="match status" value="1"/>
</dbReference>
<evidence type="ECO:0000256" key="6">
    <source>
        <dbReference type="PROSITE-ProRule" id="PRU00239"/>
    </source>
</evidence>
<dbReference type="PROSITE" id="PS00018">
    <property type="entry name" value="EF_HAND_1"/>
    <property type="match status" value="1"/>
</dbReference>
<feature type="domain" description="PA14" evidence="10">
    <location>
        <begin position="884"/>
        <end position="1033"/>
    </location>
</feature>
<dbReference type="InterPro" id="IPR002048">
    <property type="entry name" value="EF_hand_dom"/>
</dbReference>
<keyword evidence="2 7" id="KW-0812">Transmembrane</keyword>
<dbReference type="GO" id="GO:0005576">
    <property type="term" value="C:extracellular region"/>
    <property type="evidence" value="ECO:0007669"/>
    <property type="project" value="TreeGrafter"/>
</dbReference>
<dbReference type="PANTHER" id="PTHR31137:SF5">
    <property type="entry name" value="PROTEIN PSIQ-RELATED"/>
    <property type="match status" value="1"/>
</dbReference>
<evidence type="ECO:0000256" key="1">
    <source>
        <dbReference type="ARBA" id="ARBA00004141"/>
    </source>
</evidence>
<reference evidence="11" key="1">
    <citation type="submission" date="2021-02" db="EMBL/GenBank/DDBJ databases">
        <authorList>
            <person name="Dougan E. K."/>
            <person name="Rhodes N."/>
            <person name="Thang M."/>
            <person name="Chan C."/>
        </authorList>
    </citation>
    <scope>NUCLEOTIDE SEQUENCE</scope>
</reference>
<dbReference type="Gene3D" id="1.10.238.10">
    <property type="entry name" value="EF-hand"/>
    <property type="match status" value="1"/>
</dbReference>
<evidence type="ECO:0000256" key="2">
    <source>
        <dbReference type="ARBA" id="ARBA00022692"/>
    </source>
</evidence>
<keyword evidence="3" id="KW-0106">Calcium</keyword>
<dbReference type="InterPro" id="IPR037524">
    <property type="entry name" value="PA14/GLEYA"/>
</dbReference>
<feature type="transmembrane region" description="Helical" evidence="7">
    <location>
        <begin position="215"/>
        <end position="237"/>
    </location>
</feature>
<dbReference type="InterPro" id="IPR018247">
    <property type="entry name" value="EF_Hand_1_Ca_BS"/>
</dbReference>
<dbReference type="OrthoDB" id="441755at2759"/>
<organism evidence="11 12">
    <name type="scientific">Symbiodinium necroappetens</name>
    <dbReference type="NCBI Taxonomy" id="1628268"/>
    <lineage>
        <taxon>Eukaryota</taxon>
        <taxon>Sar</taxon>
        <taxon>Alveolata</taxon>
        <taxon>Dinophyceae</taxon>
        <taxon>Suessiales</taxon>
        <taxon>Symbiodiniaceae</taxon>
        <taxon>Symbiodinium</taxon>
    </lineage>
</organism>
<dbReference type="InterPro" id="IPR038765">
    <property type="entry name" value="Papain-like_cys_pep_sf"/>
</dbReference>
<name>A0A812MIY0_9DINO</name>
<keyword evidence="5 7" id="KW-0472">Membrane</keyword>
<dbReference type="Pfam" id="PF13499">
    <property type="entry name" value="EF-hand_7"/>
    <property type="match status" value="1"/>
</dbReference>
<evidence type="ECO:0000259" key="10">
    <source>
        <dbReference type="PROSITE" id="PS51820"/>
    </source>
</evidence>
<dbReference type="SUPFAM" id="SSF47473">
    <property type="entry name" value="EF-hand"/>
    <property type="match status" value="1"/>
</dbReference>
<evidence type="ECO:0000256" key="7">
    <source>
        <dbReference type="SAM" id="Phobius"/>
    </source>
</evidence>
<keyword evidence="4 7" id="KW-1133">Transmembrane helix</keyword>
<dbReference type="SUPFAM" id="SSF81324">
    <property type="entry name" value="Voltage-gated potassium channels"/>
    <property type="match status" value="1"/>
</dbReference>
<feature type="non-terminal residue" evidence="11">
    <location>
        <position position="1185"/>
    </location>
</feature>
<dbReference type="InterPro" id="IPR005821">
    <property type="entry name" value="Ion_trans_dom"/>
</dbReference>
<dbReference type="Proteomes" id="UP000601435">
    <property type="component" value="Unassembled WGS sequence"/>
</dbReference>
<dbReference type="Pfam" id="PF00520">
    <property type="entry name" value="Ion_trans"/>
    <property type="match status" value="1"/>
</dbReference>
<dbReference type="AlphaFoldDB" id="A0A812MIY0"/>
<dbReference type="SMART" id="SM00054">
    <property type="entry name" value="EFh"/>
    <property type="match status" value="2"/>
</dbReference>
<dbReference type="PROSITE" id="PS50203">
    <property type="entry name" value="CALPAIN_CAT"/>
    <property type="match status" value="1"/>
</dbReference>
<feature type="domain" description="EF-hand" evidence="9">
    <location>
        <begin position="457"/>
        <end position="492"/>
    </location>
</feature>
<comment type="caution">
    <text evidence="11">The sequence shown here is derived from an EMBL/GenBank/DDBJ whole genome shotgun (WGS) entry which is preliminary data.</text>
</comment>
<evidence type="ECO:0000256" key="5">
    <source>
        <dbReference type="ARBA" id="ARBA00023136"/>
    </source>
</evidence>
<dbReference type="Gene3D" id="3.90.70.10">
    <property type="entry name" value="Cysteine proteinases"/>
    <property type="match status" value="1"/>
</dbReference>
<dbReference type="CDD" id="cd00051">
    <property type="entry name" value="EFh"/>
    <property type="match status" value="1"/>
</dbReference>
<feature type="domain" description="EF-hand" evidence="9">
    <location>
        <begin position="414"/>
        <end position="449"/>
    </location>
</feature>
<dbReference type="GO" id="GO:0016020">
    <property type="term" value="C:membrane"/>
    <property type="evidence" value="ECO:0007669"/>
    <property type="project" value="UniProtKB-SubCell"/>
</dbReference>
<evidence type="ECO:0000313" key="11">
    <source>
        <dbReference type="EMBL" id="CAE7270762.1"/>
    </source>
</evidence>